<keyword evidence="3" id="KW-0808">Transferase</keyword>
<dbReference type="GeneID" id="25288047"/>
<dbReference type="GO" id="GO:0008270">
    <property type="term" value="F:zinc ion binding"/>
    <property type="evidence" value="ECO:0007669"/>
    <property type="project" value="UniProtKB-KW"/>
</dbReference>
<gene>
    <name evidence="12" type="ORF">A1O9_13156</name>
</gene>
<dbReference type="VEuPathDB" id="FungiDB:A1O9_13156"/>
<evidence type="ECO:0000256" key="3">
    <source>
        <dbReference type="ARBA" id="ARBA00022679"/>
    </source>
</evidence>
<dbReference type="OrthoDB" id="3182339at2759"/>
<dbReference type="EC" id="2.3.2.31" evidence="2"/>
<keyword evidence="6" id="KW-0863">Zinc-finger</keyword>
<dbReference type="InterPro" id="IPR002867">
    <property type="entry name" value="IBR_dom"/>
</dbReference>
<dbReference type="Proteomes" id="UP000027920">
    <property type="component" value="Unassembled WGS sequence"/>
</dbReference>
<dbReference type="SUPFAM" id="SSF57850">
    <property type="entry name" value="RING/U-box"/>
    <property type="match status" value="2"/>
</dbReference>
<evidence type="ECO:0000256" key="2">
    <source>
        <dbReference type="ARBA" id="ARBA00012251"/>
    </source>
</evidence>
<evidence type="ECO:0000256" key="10">
    <source>
        <dbReference type="SAM" id="MobiDB-lite"/>
    </source>
</evidence>
<evidence type="ECO:0000256" key="4">
    <source>
        <dbReference type="ARBA" id="ARBA00022723"/>
    </source>
</evidence>
<dbReference type="Gene3D" id="1.25.40.20">
    <property type="entry name" value="Ankyrin repeat-containing domain"/>
    <property type="match status" value="1"/>
</dbReference>
<dbReference type="InterPro" id="IPR002110">
    <property type="entry name" value="Ankyrin_rpt"/>
</dbReference>
<dbReference type="InterPro" id="IPR031127">
    <property type="entry name" value="E3_UB_ligase_RBR"/>
</dbReference>
<dbReference type="SUPFAM" id="SSF48403">
    <property type="entry name" value="Ankyrin repeat"/>
    <property type="match status" value="1"/>
</dbReference>
<dbReference type="PANTHER" id="PTHR11685">
    <property type="entry name" value="RBR FAMILY RING FINGER AND IBR DOMAIN-CONTAINING"/>
    <property type="match status" value="1"/>
</dbReference>
<feature type="domain" description="RING-type" evidence="11">
    <location>
        <begin position="507"/>
        <end position="719"/>
    </location>
</feature>
<sequence length="719" mass="78872">MAFPSTPAGQTDDQDGSPEGHPHVQNIKPSMNHPLLGPDAPPPPSPKRCPEERSFDGRCPNCVRLDLPCSFRPVSAASAVGRNGGLPVGHAAQKYPTDGEETSGISRARVNHLGPERNGQAQSTSPPVAIPGGYPPRTDLVWAGASYCKEVGCISIGELLCTSIAASQDDDHDRKIGLIVGAIQVHAPRILVGFELPVADSQETHTAEEQNKVSSVHLPQTRDHTKFCLYFESDGLTHEVAQREAQGKDHPPLGLALPRDSMNRMLFAALKRPRISPLIGMLIDAGADPNVLDSEGKSPLYLATSKGGGRVMGELVGKGASADDGSLHLATCNQDHMAMEILLKAGHRIDYRSPVDQDATVLEAFLRFDHQERKVKDFIPTLKLLLKDVDLGTAIWQARPNLAGIALESRRPFELVSALLELRPKSGVKTTLLRRGRFRYSLLSAVEQWDADVKLGDGERRQLKARLVELGCRKIFYAREGEQPSDAIGLPARLLDPASRDRRRAWKDKDCSVCGDKPTTPGDVHAHLSASCVAKHRWKDAIICTDCLRQCLESKMFPRGDEKFPSPQVTCWAPNCGETLSHSTVQKYAEAERFATYDDALCQRQLRAGQNIAECAAEGCRGAVWLDPAADKNITVFSCPVCRHRTCTQCNQPYRKHAKKSCPASEAAQADTQRREEEKLTEAFMTKERRCPKCNIPYHRTEGCDHITCGKDTHSTAKT</sequence>
<proteinExistence type="predicted"/>
<comment type="catalytic activity">
    <reaction evidence="1">
        <text>[E2 ubiquitin-conjugating enzyme]-S-ubiquitinyl-L-cysteine + [acceptor protein]-L-lysine = [E2 ubiquitin-conjugating enzyme]-L-cysteine + [acceptor protein]-N(6)-ubiquitinyl-L-lysine.</text>
        <dbReference type="EC" id="2.3.2.31"/>
    </reaction>
</comment>
<accession>A0A072NT74</accession>
<keyword evidence="13" id="KW-1185">Reference proteome</keyword>
<evidence type="ECO:0000256" key="9">
    <source>
        <dbReference type="PROSITE-ProRule" id="PRU00023"/>
    </source>
</evidence>
<keyword evidence="9" id="KW-0040">ANK repeat</keyword>
<name>A0A072NT74_9EURO</name>
<keyword evidence="4" id="KW-0479">Metal-binding</keyword>
<keyword evidence="5" id="KW-0677">Repeat</keyword>
<evidence type="ECO:0000259" key="11">
    <source>
        <dbReference type="PROSITE" id="PS51873"/>
    </source>
</evidence>
<dbReference type="InterPro" id="IPR036770">
    <property type="entry name" value="Ankyrin_rpt-contain_sf"/>
</dbReference>
<comment type="caution">
    <text evidence="12">The sequence shown here is derived from an EMBL/GenBank/DDBJ whole genome shotgun (WGS) entry which is preliminary data.</text>
</comment>
<dbReference type="InterPro" id="IPR013083">
    <property type="entry name" value="Znf_RING/FYVE/PHD"/>
</dbReference>
<feature type="region of interest" description="Disordered" evidence="10">
    <location>
        <begin position="1"/>
        <end position="53"/>
    </location>
</feature>
<dbReference type="GO" id="GO:0016567">
    <property type="term" value="P:protein ubiquitination"/>
    <property type="evidence" value="ECO:0007669"/>
    <property type="project" value="InterPro"/>
</dbReference>
<feature type="region of interest" description="Disordered" evidence="10">
    <location>
        <begin position="80"/>
        <end position="103"/>
    </location>
</feature>
<evidence type="ECO:0000256" key="1">
    <source>
        <dbReference type="ARBA" id="ARBA00001798"/>
    </source>
</evidence>
<dbReference type="RefSeq" id="XP_013253381.1">
    <property type="nucleotide sequence ID" value="XM_013397927.1"/>
</dbReference>
<protein>
    <recommendedName>
        <fullName evidence="2">RBR-type E3 ubiquitin transferase</fullName>
        <ecNumber evidence="2">2.3.2.31</ecNumber>
    </recommendedName>
</protein>
<evidence type="ECO:0000313" key="12">
    <source>
        <dbReference type="EMBL" id="KEF50791.1"/>
    </source>
</evidence>
<dbReference type="InterPro" id="IPR044066">
    <property type="entry name" value="TRIAD_supradom"/>
</dbReference>
<dbReference type="AlphaFoldDB" id="A0A072NT74"/>
<organism evidence="12 13">
    <name type="scientific">Exophiala aquamarina CBS 119918</name>
    <dbReference type="NCBI Taxonomy" id="1182545"/>
    <lineage>
        <taxon>Eukaryota</taxon>
        <taxon>Fungi</taxon>
        <taxon>Dikarya</taxon>
        <taxon>Ascomycota</taxon>
        <taxon>Pezizomycotina</taxon>
        <taxon>Eurotiomycetes</taxon>
        <taxon>Chaetothyriomycetidae</taxon>
        <taxon>Chaetothyriales</taxon>
        <taxon>Herpotrichiellaceae</taxon>
        <taxon>Exophiala</taxon>
    </lineage>
</organism>
<keyword evidence="7" id="KW-0833">Ubl conjugation pathway</keyword>
<evidence type="ECO:0000256" key="7">
    <source>
        <dbReference type="ARBA" id="ARBA00022786"/>
    </source>
</evidence>
<dbReference type="Pfam" id="PF01485">
    <property type="entry name" value="IBR"/>
    <property type="match status" value="1"/>
</dbReference>
<evidence type="ECO:0000256" key="5">
    <source>
        <dbReference type="ARBA" id="ARBA00022737"/>
    </source>
</evidence>
<dbReference type="CDD" id="cd20335">
    <property type="entry name" value="BRcat_RBR"/>
    <property type="match status" value="1"/>
</dbReference>
<dbReference type="STRING" id="1182545.A0A072NT74"/>
<dbReference type="CDD" id="cd20336">
    <property type="entry name" value="Rcat_RBR"/>
    <property type="match status" value="1"/>
</dbReference>
<dbReference type="HOGENOM" id="CLU_384790_0_0_1"/>
<feature type="repeat" description="ANK" evidence="9">
    <location>
        <begin position="295"/>
        <end position="327"/>
    </location>
</feature>
<reference evidence="12 13" key="1">
    <citation type="submission" date="2013-03" db="EMBL/GenBank/DDBJ databases">
        <title>The Genome Sequence of Exophiala aquamarina CBS 119918.</title>
        <authorList>
            <consortium name="The Broad Institute Genomics Platform"/>
            <person name="Cuomo C."/>
            <person name="de Hoog S."/>
            <person name="Gorbushina A."/>
            <person name="Walker B."/>
            <person name="Young S.K."/>
            <person name="Zeng Q."/>
            <person name="Gargeya S."/>
            <person name="Fitzgerald M."/>
            <person name="Haas B."/>
            <person name="Abouelleil A."/>
            <person name="Allen A.W."/>
            <person name="Alvarado L."/>
            <person name="Arachchi H.M."/>
            <person name="Berlin A.M."/>
            <person name="Chapman S.B."/>
            <person name="Gainer-Dewar J."/>
            <person name="Goldberg J."/>
            <person name="Griggs A."/>
            <person name="Gujja S."/>
            <person name="Hansen M."/>
            <person name="Howarth C."/>
            <person name="Imamovic A."/>
            <person name="Ireland A."/>
            <person name="Larimer J."/>
            <person name="McCowan C."/>
            <person name="Murphy C."/>
            <person name="Pearson M."/>
            <person name="Poon T.W."/>
            <person name="Priest M."/>
            <person name="Roberts A."/>
            <person name="Saif S."/>
            <person name="Shea T."/>
            <person name="Sisk P."/>
            <person name="Sykes S."/>
            <person name="Wortman J."/>
            <person name="Nusbaum C."/>
            <person name="Birren B."/>
        </authorList>
    </citation>
    <scope>NUCLEOTIDE SEQUENCE [LARGE SCALE GENOMIC DNA]</scope>
    <source>
        <strain evidence="12 13">CBS 119918</strain>
    </source>
</reference>
<evidence type="ECO:0000313" key="13">
    <source>
        <dbReference type="Proteomes" id="UP000027920"/>
    </source>
</evidence>
<keyword evidence="8" id="KW-0862">Zinc</keyword>
<feature type="non-terminal residue" evidence="12">
    <location>
        <position position="719"/>
    </location>
</feature>
<dbReference type="PROSITE" id="PS50088">
    <property type="entry name" value="ANK_REPEAT"/>
    <property type="match status" value="1"/>
</dbReference>
<dbReference type="GO" id="GO:0061630">
    <property type="term" value="F:ubiquitin protein ligase activity"/>
    <property type="evidence" value="ECO:0007669"/>
    <property type="project" value="UniProtKB-EC"/>
</dbReference>
<dbReference type="Gene3D" id="3.30.40.10">
    <property type="entry name" value="Zinc/RING finger domain, C3HC4 (zinc finger)"/>
    <property type="match status" value="1"/>
</dbReference>
<dbReference type="Gene3D" id="1.20.120.1750">
    <property type="match status" value="1"/>
</dbReference>
<evidence type="ECO:0000256" key="6">
    <source>
        <dbReference type="ARBA" id="ARBA00022771"/>
    </source>
</evidence>
<evidence type="ECO:0000256" key="8">
    <source>
        <dbReference type="ARBA" id="ARBA00022833"/>
    </source>
</evidence>
<dbReference type="EMBL" id="AMGV01000097">
    <property type="protein sequence ID" value="KEF50791.1"/>
    <property type="molecule type" value="Genomic_DNA"/>
</dbReference>
<dbReference type="PROSITE" id="PS51873">
    <property type="entry name" value="TRIAD"/>
    <property type="match status" value="1"/>
</dbReference>